<gene>
    <name evidence="2" type="ORF">Tco_0925085</name>
</gene>
<evidence type="ECO:0000313" key="2">
    <source>
        <dbReference type="EMBL" id="GJT34666.1"/>
    </source>
</evidence>
<evidence type="ECO:0000256" key="1">
    <source>
        <dbReference type="SAM" id="MobiDB-lite"/>
    </source>
</evidence>
<comment type="caution">
    <text evidence="2">The sequence shown here is derived from an EMBL/GenBank/DDBJ whole genome shotgun (WGS) entry which is preliminary data.</text>
</comment>
<organism evidence="2 3">
    <name type="scientific">Tanacetum coccineum</name>
    <dbReference type="NCBI Taxonomy" id="301880"/>
    <lineage>
        <taxon>Eukaryota</taxon>
        <taxon>Viridiplantae</taxon>
        <taxon>Streptophyta</taxon>
        <taxon>Embryophyta</taxon>
        <taxon>Tracheophyta</taxon>
        <taxon>Spermatophyta</taxon>
        <taxon>Magnoliopsida</taxon>
        <taxon>eudicotyledons</taxon>
        <taxon>Gunneridae</taxon>
        <taxon>Pentapetalae</taxon>
        <taxon>asterids</taxon>
        <taxon>campanulids</taxon>
        <taxon>Asterales</taxon>
        <taxon>Asteraceae</taxon>
        <taxon>Asteroideae</taxon>
        <taxon>Anthemideae</taxon>
        <taxon>Anthemidinae</taxon>
        <taxon>Tanacetum</taxon>
    </lineage>
</organism>
<reference evidence="2" key="2">
    <citation type="submission" date="2022-01" db="EMBL/GenBank/DDBJ databases">
        <authorList>
            <person name="Yamashiro T."/>
            <person name="Shiraishi A."/>
            <person name="Satake H."/>
            <person name="Nakayama K."/>
        </authorList>
    </citation>
    <scope>NUCLEOTIDE SEQUENCE</scope>
</reference>
<feature type="compositionally biased region" description="Low complexity" evidence="1">
    <location>
        <begin position="211"/>
        <end position="228"/>
    </location>
</feature>
<accession>A0ABQ5D8T7</accession>
<protein>
    <recommendedName>
        <fullName evidence="4">Pentatricopeptide repeat-containing protein</fullName>
    </recommendedName>
</protein>
<evidence type="ECO:0008006" key="4">
    <source>
        <dbReference type="Google" id="ProtNLM"/>
    </source>
</evidence>
<feature type="compositionally biased region" description="Low complexity" evidence="1">
    <location>
        <begin position="178"/>
        <end position="195"/>
    </location>
</feature>
<dbReference type="EMBL" id="BQNB010014984">
    <property type="protein sequence ID" value="GJT34666.1"/>
    <property type="molecule type" value="Genomic_DNA"/>
</dbReference>
<sequence length="279" mass="32014">MWSLDHLSVSVPSRGLYKTKPPSPRVIKSLIQVPRQGQETRTKNKKTIVVGENKILTREIQTHMKPWVDIIRENAICLGGHRDHVSACLCHMLYCIETSTPYNLAFFILKRMEKTRFKPKELLPYGMLLTRLFKHVVSVSPELAFDHYLSHDRAMHPLAPHYERKTRADRGKKRPRESNASSSSSSTLNHPSSSHPLDDSIEENDDESFHPNPSSPSQNISSSSNNVSRVHQNPPHESHYLNTYLSETINRQTQQRDAHREGLRSIRQALKNMMGGKRK</sequence>
<feature type="region of interest" description="Disordered" evidence="1">
    <location>
        <begin position="158"/>
        <end position="238"/>
    </location>
</feature>
<keyword evidence="3" id="KW-1185">Reference proteome</keyword>
<evidence type="ECO:0000313" key="3">
    <source>
        <dbReference type="Proteomes" id="UP001151760"/>
    </source>
</evidence>
<proteinExistence type="predicted"/>
<reference evidence="2" key="1">
    <citation type="journal article" date="2022" name="Int. J. Mol. Sci.">
        <title>Draft Genome of Tanacetum Coccineum: Genomic Comparison of Closely Related Tanacetum-Family Plants.</title>
        <authorList>
            <person name="Yamashiro T."/>
            <person name="Shiraishi A."/>
            <person name="Nakayama K."/>
            <person name="Satake H."/>
        </authorList>
    </citation>
    <scope>NUCLEOTIDE SEQUENCE</scope>
</reference>
<feature type="compositionally biased region" description="Basic and acidic residues" evidence="1">
    <location>
        <begin position="158"/>
        <end position="169"/>
    </location>
</feature>
<dbReference type="Proteomes" id="UP001151760">
    <property type="component" value="Unassembled WGS sequence"/>
</dbReference>
<name>A0ABQ5D8T7_9ASTR</name>